<keyword evidence="4 6" id="KW-1133">Transmembrane helix</keyword>
<sequence length="474" mass="53188">MGIKITKKDIMWSYASYILQTSAGILLLPLILRLLPSEELAIWYVFLSITALVNLLDFGLQPTIMRNVSYVYSGARNLCKEGIVEQKESLDIDYSLLKTLISSVKKIYFAIATIIALVLFTVGTRYLEGITIDLVNQADILNAWNIYILSVVFNFYFYYYTPLLTGQGRIAQSNQTIVLSKISFLLFSVIGLSSGYGLAGVAFGNLVGSIVNRVSSYYFFYDKETKMALKTVKKKDYDIFSILWTNAYKLGLVSLGSFLITKGNTLVAARYLTLETVANYGLTLQIANLLVVFSSILFRTYMPLFNQNRMIGNSNEITNQFSKSITIMTYTYLAGAIGVLLFGNRFLIILGSNILLLPTNQTSFLLIILFLEMNHTNFATLITTKNIVPFVKPAIFSGFLILGLSLISVVFLNLGLWGLLIAQGLVQGSYNNWKWPKEVLKDLDVNIAEFFAKGNKEISEMLTKSLGKKLRKYN</sequence>
<dbReference type="GO" id="GO:0005886">
    <property type="term" value="C:plasma membrane"/>
    <property type="evidence" value="ECO:0007669"/>
    <property type="project" value="UniProtKB-SubCell"/>
</dbReference>
<dbReference type="AlphaFoldDB" id="A0A1G5AGE5"/>
<feature type="transmembrane region" description="Helical" evidence="6">
    <location>
        <begin position="146"/>
        <end position="165"/>
    </location>
</feature>
<feature type="transmembrane region" description="Helical" evidence="6">
    <location>
        <begin position="177"/>
        <end position="196"/>
    </location>
</feature>
<evidence type="ECO:0000313" key="8">
    <source>
        <dbReference type="Proteomes" id="UP000198636"/>
    </source>
</evidence>
<name>A0A1G5AGE5_9FIRM</name>
<evidence type="ECO:0000256" key="1">
    <source>
        <dbReference type="ARBA" id="ARBA00004651"/>
    </source>
</evidence>
<dbReference type="InterPro" id="IPR048122">
    <property type="entry name" value="WZX-like"/>
</dbReference>
<feature type="transmembrane region" description="Helical" evidence="6">
    <location>
        <begin position="242"/>
        <end position="260"/>
    </location>
</feature>
<dbReference type="InterPro" id="IPR050833">
    <property type="entry name" value="Poly_Biosynth_Transport"/>
</dbReference>
<evidence type="ECO:0000256" key="5">
    <source>
        <dbReference type="ARBA" id="ARBA00023136"/>
    </source>
</evidence>
<evidence type="ECO:0000256" key="6">
    <source>
        <dbReference type="SAM" id="Phobius"/>
    </source>
</evidence>
<dbReference type="RefSeq" id="WP_091538749.1">
    <property type="nucleotide sequence ID" value="NZ_FMUS01000001.1"/>
</dbReference>
<dbReference type="NCBIfam" id="NF041503">
    <property type="entry name" value="WZX_like"/>
    <property type="match status" value="1"/>
</dbReference>
<dbReference type="PANTHER" id="PTHR30250:SF26">
    <property type="entry name" value="PSMA PROTEIN"/>
    <property type="match status" value="1"/>
</dbReference>
<dbReference type="STRING" id="1120976.SAMN03080606_00122"/>
<evidence type="ECO:0000256" key="4">
    <source>
        <dbReference type="ARBA" id="ARBA00022989"/>
    </source>
</evidence>
<feature type="transmembrane region" description="Helical" evidence="6">
    <location>
        <begin position="107"/>
        <end position="126"/>
    </location>
</feature>
<feature type="transmembrane region" description="Helical" evidence="6">
    <location>
        <begin position="363"/>
        <end position="382"/>
    </location>
</feature>
<dbReference type="OrthoDB" id="2864264at2"/>
<evidence type="ECO:0000256" key="2">
    <source>
        <dbReference type="ARBA" id="ARBA00022475"/>
    </source>
</evidence>
<keyword evidence="8" id="KW-1185">Reference proteome</keyword>
<reference evidence="7 8" key="1">
    <citation type="submission" date="2016-10" db="EMBL/GenBank/DDBJ databases">
        <authorList>
            <person name="de Groot N.N."/>
        </authorList>
    </citation>
    <scope>NUCLEOTIDE SEQUENCE [LARGE SCALE GENOMIC DNA]</scope>
    <source>
        <strain evidence="7 8">DSM 18978</strain>
    </source>
</reference>
<keyword evidence="3 6" id="KW-0812">Transmembrane</keyword>
<keyword evidence="5 6" id="KW-0472">Membrane</keyword>
<protein>
    <submittedName>
        <fullName evidence="7">Membrane protein involved in the export of O-antigen and teichoic acid</fullName>
    </submittedName>
</protein>
<feature type="transmembrane region" description="Helical" evidence="6">
    <location>
        <begin position="280"/>
        <end position="301"/>
    </location>
</feature>
<feature type="transmembrane region" description="Helical" evidence="6">
    <location>
        <begin position="394"/>
        <end position="420"/>
    </location>
</feature>
<feature type="transmembrane region" description="Helical" evidence="6">
    <location>
        <begin position="330"/>
        <end position="357"/>
    </location>
</feature>
<gene>
    <name evidence="7" type="ORF">SAMN03080606_00122</name>
</gene>
<keyword evidence="2" id="KW-1003">Cell membrane</keyword>
<evidence type="ECO:0000256" key="3">
    <source>
        <dbReference type="ARBA" id="ARBA00022692"/>
    </source>
</evidence>
<feature type="transmembrane region" description="Helical" evidence="6">
    <location>
        <begin position="41"/>
        <end position="60"/>
    </location>
</feature>
<comment type="subcellular location">
    <subcellularLocation>
        <location evidence="1">Cell membrane</location>
        <topology evidence="1">Multi-pass membrane protein</topology>
    </subcellularLocation>
</comment>
<dbReference type="PANTHER" id="PTHR30250">
    <property type="entry name" value="PST FAMILY PREDICTED COLANIC ACID TRANSPORTER"/>
    <property type="match status" value="1"/>
</dbReference>
<organism evidence="7 8">
    <name type="scientific">Alkaliphilus peptidifermentans DSM 18978</name>
    <dbReference type="NCBI Taxonomy" id="1120976"/>
    <lineage>
        <taxon>Bacteria</taxon>
        <taxon>Bacillati</taxon>
        <taxon>Bacillota</taxon>
        <taxon>Clostridia</taxon>
        <taxon>Peptostreptococcales</taxon>
        <taxon>Natronincolaceae</taxon>
        <taxon>Alkaliphilus</taxon>
    </lineage>
</organism>
<proteinExistence type="predicted"/>
<dbReference type="EMBL" id="FMUS01000001">
    <property type="protein sequence ID" value="SCX76968.1"/>
    <property type="molecule type" value="Genomic_DNA"/>
</dbReference>
<evidence type="ECO:0000313" key="7">
    <source>
        <dbReference type="EMBL" id="SCX76968.1"/>
    </source>
</evidence>
<feature type="transmembrane region" description="Helical" evidence="6">
    <location>
        <begin position="12"/>
        <end position="35"/>
    </location>
</feature>
<dbReference type="Proteomes" id="UP000198636">
    <property type="component" value="Unassembled WGS sequence"/>
</dbReference>
<accession>A0A1G5AGE5</accession>